<dbReference type="CDD" id="cd00009">
    <property type="entry name" value="AAA"/>
    <property type="match status" value="1"/>
</dbReference>
<proteinExistence type="predicted"/>
<evidence type="ECO:0000256" key="1">
    <source>
        <dbReference type="ARBA" id="ARBA00022741"/>
    </source>
</evidence>
<keyword evidence="2" id="KW-0067">ATP-binding</keyword>
<dbReference type="Pfam" id="PF02954">
    <property type="entry name" value="HTH_8"/>
    <property type="match status" value="1"/>
</dbReference>
<keyword evidence="10" id="KW-1185">Reference proteome</keyword>
<dbReference type="Gene3D" id="1.10.10.60">
    <property type="entry name" value="Homeodomain-like"/>
    <property type="match status" value="1"/>
</dbReference>
<dbReference type="PRINTS" id="PR01590">
    <property type="entry name" value="HTHFIS"/>
</dbReference>
<dbReference type="InterPro" id="IPR058031">
    <property type="entry name" value="AAA_lid_NorR"/>
</dbReference>
<evidence type="ECO:0000256" key="3">
    <source>
        <dbReference type="ARBA" id="ARBA00023015"/>
    </source>
</evidence>
<dbReference type="KEGG" id="dba:Dbac_2340"/>
<sequence>MNRSFPPAANHKPQPALSPTPPLETHWHEIVDIMQEGLLLVDPDGSIKMVNRALEEITGYTRDELIGANCSLFKCDACRRVRSEARQAWCKLFEQGVYVRRKCSIMRKDGTYVPILKSASILHAEDGSTVGAVETMTDLSELDRKENELQQLSRMLDEETMFHGMVGHSAQMRRVFHLIEKAAQSDAPVFIYGESGTGKELVARAIHDLGPRSDQPYVQFNCAALNEALLESELFGHVKGAFTGAFRHRQGRFEAAHGGDIFLDEIGDLPMPVQVKLLRVLETKTFERVGDNRQLSVDVRIITATNKVLPELISQGQFREDLFYRINVIPVHLPSLRERKEDIPLLADYFIQRLRMKSDKDIKGLSPQTLRLFMDYSWPGNVRELKSSLEYAFVLADHGHIEPEHLPHNVVVTAPPVAEPRYGNPGHDSQRQQLVQALHQAGGNKSEAARILGINRVTVLNRMRKHGIDMTRVIQS</sequence>
<dbReference type="SUPFAM" id="SSF46689">
    <property type="entry name" value="Homeodomain-like"/>
    <property type="match status" value="1"/>
</dbReference>
<dbReference type="Gene3D" id="3.40.50.300">
    <property type="entry name" value="P-loop containing nucleotide triphosphate hydrolases"/>
    <property type="match status" value="1"/>
</dbReference>
<keyword evidence="4" id="KW-0804">Transcription</keyword>
<dbReference type="Pfam" id="PF25601">
    <property type="entry name" value="AAA_lid_14"/>
    <property type="match status" value="1"/>
</dbReference>
<evidence type="ECO:0000259" key="7">
    <source>
        <dbReference type="PROSITE" id="PS50112"/>
    </source>
</evidence>
<keyword evidence="3" id="KW-0805">Transcription regulation</keyword>
<dbReference type="SMART" id="SM00091">
    <property type="entry name" value="PAS"/>
    <property type="match status" value="1"/>
</dbReference>
<dbReference type="STRING" id="525897.Dbac_2340"/>
<evidence type="ECO:0000256" key="5">
    <source>
        <dbReference type="SAM" id="MobiDB-lite"/>
    </source>
</evidence>
<dbReference type="PROSITE" id="PS50045">
    <property type="entry name" value="SIGMA54_INTERACT_4"/>
    <property type="match status" value="1"/>
</dbReference>
<evidence type="ECO:0000313" key="9">
    <source>
        <dbReference type="EMBL" id="ACU90420.1"/>
    </source>
</evidence>
<dbReference type="Gene3D" id="1.10.8.60">
    <property type="match status" value="1"/>
</dbReference>
<name>C7LR14_DESBD</name>
<dbReference type="SUPFAM" id="SSF52540">
    <property type="entry name" value="P-loop containing nucleoside triphosphate hydrolases"/>
    <property type="match status" value="1"/>
</dbReference>
<dbReference type="InterPro" id="IPR027417">
    <property type="entry name" value="P-loop_NTPase"/>
</dbReference>
<dbReference type="eggNOG" id="COG3829">
    <property type="taxonomic scope" value="Bacteria"/>
</dbReference>
<evidence type="ECO:0000256" key="2">
    <source>
        <dbReference type="ARBA" id="ARBA00022840"/>
    </source>
</evidence>
<feature type="domain" description="PAS" evidence="7">
    <location>
        <begin position="23"/>
        <end position="67"/>
    </location>
</feature>
<feature type="domain" description="Sigma-54 factor interaction" evidence="6">
    <location>
        <begin position="165"/>
        <end position="394"/>
    </location>
</feature>
<accession>C7LR14</accession>
<dbReference type="Pfam" id="PF13426">
    <property type="entry name" value="PAS_9"/>
    <property type="match status" value="1"/>
</dbReference>
<dbReference type="HOGENOM" id="CLU_000445_8_1_7"/>
<gene>
    <name evidence="9" type="ordered locus">Dbac_2340</name>
</gene>
<keyword evidence="1" id="KW-0547">Nucleotide-binding</keyword>
<dbReference type="Gene3D" id="3.30.450.20">
    <property type="entry name" value="PAS domain"/>
    <property type="match status" value="1"/>
</dbReference>
<feature type="domain" description="PAC" evidence="8">
    <location>
        <begin position="99"/>
        <end position="151"/>
    </location>
</feature>
<dbReference type="RefSeq" id="WP_015774509.1">
    <property type="nucleotide sequence ID" value="NC_013173.1"/>
</dbReference>
<dbReference type="PROSITE" id="PS00675">
    <property type="entry name" value="SIGMA54_INTERACT_1"/>
    <property type="match status" value="1"/>
</dbReference>
<evidence type="ECO:0000313" key="10">
    <source>
        <dbReference type="Proteomes" id="UP000002216"/>
    </source>
</evidence>
<reference evidence="9 10" key="1">
    <citation type="journal article" date="2009" name="Stand. Genomic Sci.">
        <title>Complete genome sequence of Desulfomicrobium baculatum type strain (X).</title>
        <authorList>
            <person name="Copeland A."/>
            <person name="Spring S."/>
            <person name="Goker M."/>
            <person name="Schneider S."/>
            <person name="Lapidus A."/>
            <person name="Del Rio T.G."/>
            <person name="Tice H."/>
            <person name="Cheng J.F."/>
            <person name="Chen F."/>
            <person name="Nolan M."/>
            <person name="Bruce D."/>
            <person name="Goodwin L."/>
            <person name="Pitluck S."/>
            <person name="Ivanova N."/>
            <person name="Mavrommatis K."/>
            <person name="Ovchinnikova G."/>
            <person name="Pati A."/>
            <person name="Chen A."/>
            <person name="Palaniappan K."/>
            <person name="Land M."/>
            <person name="Hauser L."/>
            <person name="Chang Y.J."/>
            <person name="Jeffries C.C."/>
            <person name="Meincke L."/>
            <person name="Sims D."/>
            <person name="Brettin T."/>
            <person name="Detter J.C."/>
            <person name="Han C."/>
            <person name="Chain P."/>
            <person name="Bristow J."/>
            <person name="Eisen J.A."/>
            <person name="Markowitz V."/>
            <person name="Hugenholtz P."/>
            <person name="Kyrpides N.C."/>
            <person name="Klenk H.P."/>
            <person name="Lucas S."/>
        </authorList>
    </citation>
    <scope>NUCLEOTIDE SEQUENCE [LARGE SCALE GENOMIC DNA]</scope>
    <source>
        <strain evidence="10">DSM 4028 / VKM B-1378 / X</strain>
    </source>
</reference>
<dbReference type="AlphaFoldDB" id="C7LR14"/>
<dbReference type="PANTHER" id="PTHR32071">
    <property type="entry name" value="TRANSCRIPTIONAL REGULATORY PROTEIN"/>
    <property type="match status" value="1"/>
</dbReference>
<protein>
    <submittedName>
        <fullName evidence="9">PAS modulated sigma54 specific transcriptional regulator, Fis family</fullName>
    </submittedName>
</protein>
<dbReference type="InterPro" id="IPR035965">
    <property type="entry name" value="PAS-like_dom_sf"/>
</dbReference>
<dbReference type="InterPro" id="IPR002078">
    <property type="entry name" value="Sigma_54_int"/>
</dbReference>
<dbReference type="InterPro" id="IPR000700">
    <property type="entry name" value="PAS-assoc_C"/>
</dbReference>
<dbReference type="CDD" id="cd00130">
    <property type="entry name" value="PAS"/>
    <property type="match status" value="1"/>
</dbReference>
<dbReference type="GO" id="GO:0043565">
    <property type="term" value="F:sequence-specific DNA binding"/>
    <property type="evidence" value="ECO:0007669"/>
    <property type="project" value="InterPro"/>
</dbReference>
<evidence type="ECO:0000259" key="6">
    <source>
        <dbReference type="PROSITE" id="PS50045"/>
    </source>
</evidence>
<dbReference type="Pfam" id="PF00158">
    <property type="entry name" value="Sigma54_activat"/>
    <property type="match status" value="1"/>
</dbReference>
<dbReference type="GO" id="GO:0005524">
    <property type="term" value="F:ATP binding"/>
    <property type="evidence" value="ECO:0007669"/>
    <property type="project" value="UniProtKB-KW"/>
</dbReference>
<evidence type="ECO:0000256" key="4">
    <source>
        <dbReference type="ARBA" id="ARBA00023163"/>
    </source>
</evidence>
<dbReference type="OrthoDB" id="9763792at2"/>
<feature type="region of interest" description="Disordered" evidence="5">
    <location>
        <begin position="1"/>
        <end position="21"/>
    </location>
</feature>
<dbReference type="GO" id="GO:0006355">
    <property type="term" value="P:regulation of DNA-templated transcription"/>
    <property type="evidence" value="ECO:0007669"/>
    <property type="project" value="InterPro"/>
</dbReference>
<dbReference type="FunFam" id="3.40.50.300:FF:000006">
    <property type="entry name" value="DNA-binding transcriptional regulator NtrC"/>
    <property type="match status" value="1"/>
</dbReference>
<dbReference type="PROSITE" id="PS50112">
    <property type="entry name" value="PAS"/>
    <property type="match status" value="1"/>
</dbReference>
<dbReference type="InterPro" id="IPR025662">
    <property type="entry name" value="Sigma_54_int_dom_ATP-bd_1"/>
</dbReference>
<dbReference type="SUPFAM" id="SSF55785">
    <property type="entry name" value="PYP-like sensor domain (PAS domain)"/>
    <property type="match status" value="1"/>
</dbReference>
<dbReference type="InterPro" id="IPR002197">
    <property type="entry name" value="HTH_Fis"/>
</dbReference>
<dbReference type="InterPro" id="IPR009057">
    <property type="entry name" value="Homeodomain-like_sf"/>
</dbReference>
<dbReference type="NCBIfam" id="TIGR00229">
    <property type="entry name" value="sensory_box"/>
    <property type="match status" value="1"/>
</dbReference>
<organism evidence="9 10">
    <name type="scientific">Desulfomicrobium baculatum (strain DSM 4028 / VKM B-1378 / X)</name>
    <name type="common">Desulfovibrio baculatus</name>
    <dbReference type="NCBI Taxonomy" id="525897"/>
    <lineage>
        <taxon>Bacteria</taxon>
        <taxon>Pseudomonadati</taxon>
        <taxon>Thermodesulfobacteriota</taxon>
        <taxon>Desulfovibrionia</taxon>
        <taxon>Desulfovibrionales</taxon>
        <taxon>Desulfomicrobiaceae</taxon>
        <taxon>Desulfomicrobium</taxon>
    </lineage>
</organism>
<dbReference type="SMART" id="SM00382">
    <property type="entry name" value="AAA"/>
    <property type="match status" value="1"/>
</dbReference>
<dbReference type="Proteomes" id="UP000002216">
    <property type="component" value="Chromosome"/>
</dbReference>
<dbReference type="PROSITE" id="PS50113">
    <property type="entry name" value="PAC"/>
    <property type="match status" value="1"/>
</dbReference>
<evidence type="ECO:0000259" key="8">
    <source>
        <dbReference type="PROSITE" id="PS50113"/>
    </source>
</evidence>
<dbReference type="InterPro" id="IPR000014">
    <property type="entry name" value="PAS"/>
</dbReference>
<dbReference type="InterPro" id="IPR003593">
    <property type="entry name" value="AAA+_ATPase"/>
</dbReference>
<dbReference type="EMBL" id="CP001629">
    <property type="protein sequence ID" value="ACU90420.1"/>
    <property type="molecule type" value="Genomic_DNA"/>
</dbReference>